<dbReference type="CDD" id="cd15831">
    <property type="entry name" value="BTAD"/>
    <property type="match status" value="1"/>
</dbReference>
<dbReference type="PANTHER" id="PTHR35807">
    <property type="entry name" value="TRANSCRIPTIONAL REGULATOR REDD-RELATED"/>
    <property type="match status" value="1"/>
</dbReference>
<sequence length="1012" mass="110074">MLLRAIGTTLGKGLKQLSNTRVKYGSVMDFSVLGPVRAFLDGRPVPLGVRKQRFVLAVLLLEANKHVPADRLIELAWPEGEAPNTARAVIHTQISRLRATFAGSEDVALVREGSGYALHVDPLRVDVFRFRDLCTRARAETGERRIELLEAALALWEGPALSSVATEDVRLRVAAPLEEARLGALEDRFEAYLGLGRETEIIHELAEAAAEHPLRQQLVAKVMLALHRLGRTPEALAAYQRLHRHLDEELGIEPAPSVRRLQVRILRDDPSLMPFSGPRQLPPDVDHYIGRHDHLDTLAGLFDPAGRAPAVVAITGKPGLGKTALAVRAAHRLAARFPDGQLFVDLHGAGPRPRDPAEVLARFLRDLGVAGADLPVSLEERIGLFRDRTATRRVLVVLDNAAGEEQLRPLVPGSPACGVLITSRRRLTGLDLRGLIDLDGLAEADALALLTELDPRVPAGDESAREIVRLCGGLPLALRIVGAKLRSRPHRTVAGLAARLADERDRLDELVGGDREVRAGFLLSYTGLEPAQQRAFRLLAAMPDTGFAAWAASAALGEDFRTTERLLEGLVDVNLLECGRGEFTPTRYHFHDLIRLYAKEKLAAAEHAAAWSRLTDAYLYLGKRADARLEFGGLHQFTPPPLMLDAPRLVAEVERNAPAWLADEYPSIIHAVELSAAAGEDATTCRLSATVAAFLELRAQWSDLKRVAELSHAAATAMDSPYWTAYALFALGLAARETRDFATAERSFRSGLAILPSVGDPLLEVVTLLSVGVSHRLLGRWDEAAASFAGCLSRLDSLAAPRWRAYTLREYGVVHRYRGEWAKAKEFLTEAITAHRALGDVRWEAASGRELGIVHQDEGNHAAALEQLTASREALRSVGDHRREGATLRCLGWVALEAGELPEALAYARQAKETLGQTLDAHGLACAEVLLGDIHLAMGDPAAGRAHLDRGVAYLAGSGDPRWRGKSRLSLGRHLAAAGDPAGARAAWEKAWEDLSRIGAHEAATVRALLDR</sequence>
<evidence type="ECO:0000259" key="6">
    <source>
        <dbReference type="PROSITE" id="PS51755"/>
    </source>
</evidence>
<reference evidence="7 8" key="1">
    <citation type="submission" date="2016-10" db="EMBL/GenBank/DDBJ databases">
        <authorList>
            <person name="de Groot N.N."/>
        </authorList>
    </citation>
    <scope>NUCLEOTIDE SEQUENCE [LARGE SCALE GENOMIC DNA]</scope>
    <source>
        <strain evidence="7 8">DSM 44993</strain>
    </source>
</reference>
<dbReference type="PANTHER" id="PTHR35807:SF1">
    <property type="entry name" value="TRANSCRIPTIONAL REGULATOR REDD"/>
    <property type="match status" value="1"/>
</dbReference>
<evidence type="ECO:0000256" key="4">
    <source>
        <dbReference type="ARBA" id="ARBA00023163"/>
    </source>
</evidence>
<dbReference type="SMART" id="SM00862">
    <property type="entry name" value="Trans_reg_C"/>
    <property type="match status" value="1"/>
</dbReference>
<dbReference type="InterPro" id="IPR051677">
    <property type="entry name" value="AfsR-DnrI-RedD_regulator"/>
</dbReference>
<keyword evidence="3 5" id="KW-0238">DNA-binding</keyword>
<dbReference type="PROSITE" id="PS51755">
    <property type="entry name" value="OMPR_PHOB"/>
    <property type="match status" value="1"/>
</dbReference>
<dbReference type="InterPro" id="IPR016032">
    <property type="entry name" value="Sig_transdc_resp-reg_C-effctor"/>
</dbReference>
<keyword evidence="2" id="KW-0805">Transcription regulation</keyword>
<evidence type="ECO:0000256" key="3">
    <source>
        <dbReference type="ARBA" id="ARBA00023125"/>
    </source>
</evidence>
<dbReference type="Gene3D" id="1.25.40.10">
    <property type="entry name" value="Tetratricopeptide repeat domain"/>
    <property type="match status" value="3"/>
</dbReference>
<accession>A0A1H8XE44</accession>
<evidence type="ECO:0000313" key="8">
    <source>
        <dbReference type="Proteomes" id="UP000198582"/>
    </source>
</evidence>
<dbReference type="EMBL" id="FOEF01000007">
    <property type="protein sequence ID" value="SEP38071.1"/>
    <property type="molecule type" value="Genomic_DNA"/>
</dbReference>
<gene>
    <name evidence="7" type="ORF">SAMN04489732_107111</name>
</gene>
<proteinExistence type="inferred from homology"/>
<dbReference type="InterPro" id="IPR011990">
    <property type="entry name" value="TPR-like_helical_dom_sf"/>
</dbReference>
<dbReference type="InterPro" id="IPR001867">
    <property type="entry name" value="OmpR/PhoB-type_DNA-bd"/>
</dbReference>
<dbReference type="SMART" id="SM00028">
    <property type="entry name" value="TPR"/>
    <property type="match status" value="4"/>
</dbReference>
<keyword evidence="8" id="KW-1185">Reference proteome</keyword>
<dbReference type="AlphaFoldDB" id="A0A1H8XE44"/>
<evidence type="ECO:0000256" key="5">
    <source>
        <dbReference type="PROSITE-ProRule" id="PRU01091"/>
    </source>
</evidence>
<evidence type="ECO:0000256" key="1">
    <source>
        <dbReference type="ARBA" id="ARBA00005820"/>
    </source>
</evidence>
<organism evidence="7 8">
    <name type="scientific">Amycolatopsis saalfeldensis</name>
    <dbReference type="NCBI Taxonomy" id="394193"/>
    <lineage>
        <taxon>Bacteria</taxon>
        <taxon>Bacillati</taxon>
        <taxon>Actinomycetota</taxon>
        <taxon>Actinomycetes</taxon>
        <taxon>Pseudonocardiales</taxon>
        <taxon>Pseudonocardiaceae</taxon>
        <taxon>Amycolatopsis</taxon>
    </lineage>
</organism>
<dbReference type="GO" id="GO:0006355">
    <property type="term" value="P:regulation of DNA-templated transcription"/>
    <property type="evidence" value="ECO:0007669"/>
    <property type="project" value="InterPro"/>
</dbReference>
<dbReference type="Gene3D" id="3.40.50.300">
    <property type="entry name" value="P-loop containing nucleotide triphosphate hydrolases"/>
    <property type="match status" value="1"/>
</dbReference>
<feature type="domain" description="OmpR/PhoB-type" evidence="6">
    <location>
        <begin position="19"/>
        <end position="120"/>
    </location>
</feature>
<dbReference type="InterPro" id="IPR042197">
    <property type="entry name" value="Apaf_helical"/>
</dbReference>
<dbReference type="SUPFAM" id="SSF48452">
    <property type="entry name" value="TPR-like"/>
    <property type="match status" value="3"/>
</dbReference>
<dbReference type="SUPFAM" id="SSF52540">
    <property type="entry name" value="P-loop containing nucleoside triphosphate hydrolases"/>
    <property type="match status" value="1"/>
</dbReference>
<dbReference type="Pfam" id="PF03704">
    <property type="entry name" value="BTAD"/>
    <property type="match status" value="1"/>
</dbReference>
<protein>
    <submittedName>
        <fullName evidence="7">DNA-binding transcriptional activator of the SARP family</fullName>
    </submittedName>
</protein>
<evidence type="ECO:0000313" key="7">
    <source>
        <dbReference type="EMBL" id="SEP38071.1"/>
    </source>
</evidence>
<dbReference type="Pfam" id="PF13401">
    <property type="entry name" value="AAA_22"/>
    <property type="match status" value="1"/>
</dbReference>
<dbReference type="InterPro" id="IPR005158">
    <property type="entry name" value="BTAD"/>
</dbReference>
<comment type="similarity">
    <text evidence="1">Belongs to the AfsR/DnrI/RedD regulatory family.</text>
</comment>
<dbReference type="SMART" id="SM01043">
    <property type="entry name" value="BTAD"/>
    <property type="match status" value="1"/>
</dbReference>
<dbReference type="InterPro" id="IPR027417">
    <property type="entry name" value="P-loop_NTPase"/>
</dbReference>
<dbReference type="PRINTS" id="PR00364">
    <property type="entry name" value="DISEASERSIST"/>
</dbReference>
<dbReference type="Gene3D" id="1.10.10.10">
    <property type="entry name" value="Winged helix-like DNA-binding domain superfamily/Winged helix DNA-binding domain"/>
    <property type="match status" value="1"/>
</dbReference>
<dbReference type="InterPro" id="IPR049945">
    <property type="entry name" value="AAA_22"/>
</dbReference>
<dbReference type="STRING" id="394193.SAMN04489732_107111"/>
<dbReference type="InterPro" id="IPR019734">
    <property type="entry name" value="TPR_rpt"/>
</dbReference>
<dbReference type="SUPFAM" id="SSF46894">
    <property type="entry name" value="C-terminal effector domain of the bipartite response regulators"/>
    <property type="match status" value="1"/>
</dbReference>
<dbReference type="GO" id="GO:0000160">
    <property type="term" value="P:phosphorelay signal transduction system"/>
    <property type="evidence" value="ECO:0007669"/>
    <property type="project" value="InterPro"/>
</dbReference>
<dbReference type="Pfam" id="PF13424">
    <property type="entry name" value="TPR_12"/>
    <property type="match status" value="1"/>
</dbReference>
<keyword evidence="4" id="KW-0804">Transcription</keyword>
<dbReference type="GO" id="GO:0043531">
    <property type="term" value="F:ADP binding"/>
    <property type="evidence" value="ECO:0007669"/>
    <property type="project" value="InterPro"/>
</dbReference>
<feature type="DNA-binding region" description="OmpR/PhoB-type" evidence="5">
    <location>
        <begin position="19"/>
        <end position="120"/>
    </location>
</feature>
<evidence type="ECO:0000256" key="2">
    <source>
        <dbReference type="ARBA" id="ARBA00023015"/>
    </source>
</evidence>
<dbReference type="Gene3D" id="1.10.8.430">
    <property type="entry name" value="Helical domain of apoptotic protease-activating factors"/>
    <property type="match status" value="1"/>
</dbReference>
<dbReference type="InterPro" id="IPR036388">
    <property type="entry name" value="WH-like_DNA-bd_sf"/>
</dbReference>
<dbReference type="GO" id="GO:0003677">
    <property type="term" value="F:DNA binding"/>
    <property type="evidence" value="ECO:0007669"/>
    <property type="project" value="UniProtKB-UniRule"/>
</dbReference>
<name>A0A1H8XE44_9PSEU</name>
<dbReference type="Proteomes" id="UP000198582">
    <property type="component" value="Unassembled WGS sequence"/>
</dbReference>